<dbReference type="InterPro" id="IPR009075">
    <property type="entry name" value="AcylCo_DH/oxidase_C"/>
</dbReference>
<dbReference type="PROSITE" id="PS00073">
    <property type="entry name" value="ACYL_COA_DH_2"/>
    <property type="match status" value="1"/>
</dbReference>
<dbReference type="AlphaFoldDB" id="A0A1M7K445"/>
<evidence type="ECO:0000313" key="5">
    <source>
        <dbReference type="Proteomes" id="UP000184444"/>
    </source>
</evidence>
<evidence type="ECO:0000313" key="4">
    <source>
        <dbReference type="EMBL" id="SHM59985.1"/>
    </source>
</evidence>
<accession>A0A1M7K445</accession>
<organism evidence="4 5">
    <name type="scientific">Paracoccus solventivorans</name>
    <dbReference type="NCBI Taxonomy" id="53463"/>
    <lineage>
        <taxon>Bacteria</taxon>
        <taxon>Pseudomonadati</taxon>
        <taxon>Pseudomonadota</taxon>
        <taxon>Alphaproteobacteria</taxon>
        <taxon>Rhodobacterales</taxon>
        <taxon>Paracoccaceae</taxon>
        <taxon>Paracoccus</taxon>
    </lineage>
</organism>
<dbReference type="GO" id="GO:0003995">
    <property type="term" value="F:acyl-CoA dehydrogenase activity"/>
    <property type="evidence" value="ECO:0007669"/>
    <property type="project" value="InterPro"/>
</dbReference>
<protein>
    <submittedName>
        <fullName evidence="4">Acyl-CoA dehydrogenase, C-terminal domain</fullName>
    </submittedName>
</protein>
<keyword evidence="1" id="KW-0285">Flavoprotein</keyword>
<reference evidence="5" key="1">
    <citation type="submission" date="2016-11" db="EMBL/GenBank/DDBJ databases">
        <authorList>
            <person name="Varghese N."/>
            <person name="Submissions S."/>
        </authorList>
    </citation>
    <scope>NUCLEOTIDE SEQUENCE [LARGE SCALE GENOMIC DNA]</scope>
    <source>
        <strain evidence="5">DSM 6637</strain>
    </source>
</reference>
<dbReference type="GO" id="GO:0033539">
    <property type="term" value="P:fatty acid beta-oxidation using acyl-CoA dehydrogenase"/>
    <property type="evidence" value="ECO:0007669"/>
    <property type="project" value="TreeGrafter"/>
</dbReference>
<proteinExistence type="predicted"/>
<dbReference type="SUPFAM" id="SSF47203">
    <property type="entry name" value="Acyl-CoA dehydrogenase C-terminal domain-like"/>
    <property type="match status" value="1"/>
</dbReference>
<dbReference type="Proteomes" id="UP000184444">
    <property type="component" value="Unassembled WGS sequence"/>
</dbReference>
<dbReference type="Gene3D" id="1.20.140.10">
    <property type="entry name" value="Butyryl-CoA Dehydrogenase, subunit A, domain 3"/>
    <property type="match status" value="1"/>
</dbReference>
<sequence length="104" mass="11858">MDFQNTRFKLAECKTKAELLRSFVNDDIARIEAGELDAATASMAKWWGSQTQNEVMHECLQLHGGYGYMMEFPIARLYADSRVQMIYGGTNEIMNELIARSLDV</sequence>
<dbReference type="STRING" id="53463.SAMN05444389_11613"/>
<evidence type="ECO:0000256" key="1">
    <source>
        <dbReference type="ARBA" id="ARBA00022630"/>
    </source>
</evidence>
<feature type="domain" description="Acyl-CoA dehydrogenase/oxidase C-terminal" evidence="3">
    <location>
        <begin position="1"/>
        <end position="102"/>
    </location>
</feature>
<dbReference type="InterPro" id="IPR036250">
    <property type="entry name" value="AcylCo_DH-like_C"/>
</dbReference>
<evidence type="ECO:0000259" key="3">
    <source>
        <dbReference type="Pfam" id="PF00441"/>
    </source>
</evidence>
<keyword evidence="5" id="KW-1185">Reference proteome</keyword>
<name>A0A1M7K445_9RHOB</name>
<dbReference type="EMBL" id="FRCK01000016">
    <property type="protein sequence ID" value="SHM59985.1"/>
    <property type="molecule type" value="Genomic_DNA"/>
</dbReference>
<dbReference type="PANTHER" id="PTHR48083">
    <property type="entry name" value="MEDIUM-CHAIN SPECIFIC ACYL-COA DEHYDROGENASE, MITOCHONDRIAL-RELATED"/>
    <property type="match status" value="1"/>
</dbReference>
<evidence type="ECO:0000256" key="2">
    <source>
        <dbReference type="ARBA" id="ARBA00023002"/>
    </source>
</evidence>
<dbReference type="Pfam" id="PF00441">
    <property type="entry name" value="Acyl-CoA_dh_1"/>
    <property type="match status" value="1"/>
</dbReference>
<dbReference type="GO" id="GO:0005737">
    <property type="term" value="C:cytoplasm"/>
    <property type="evidence" value="ECO:0007669"/>
    <property type="project" value="TreeGrafter"/>
</dbReference>
<dbReference type="InterPro" id="IPR050741">
    <property type="entry name" value="Acyl-CoA_dehydrogenase"/>
</dbReference>
<keyword evidence="2" id="KW-0560">Oxidoreductase</keyword>
<dbReference type="InterPro" id="IPR006089">
    <property type="entry name" value="Acyl-CoA_DH_CS"/>
</dbReference>
<dbReference type="GO" id="GO:0050660">
    <property type="term" value="F:flavin adenine dinucleotide binding"/>
    <property type="evidence" value="ECO:0007669"/>
    <property type="project" value="TreeGrafter"/>
</dbReference>
<gene>
    <name evidence="4" type="ORF">SAMN05444389_11613</name>
</gene>
<dbReference type="PANTHER" id="PTHR48083:SF20">
    <property type="entry name" value="LONG-CHAIN SPECIFIC ACYL-COA DEHYDROGENASE, MITOCHONDRIAL"/>
    <property type="match status" value="1"/>
</dbReference>